<dbReference type="SUPFAM" id="SSF54928">
    <property type="entry name" value="RNA-binding domain, RBD"/>
    <property type="match status" value="1"/>
</dbReference>
<dbReference type="PANTHER" id="PTHR13976">
    <property type="entry name" value="HETEROGENEOUS NUCLEAR RIBONUCLEOPROTEIN-RELATED"/>
    <property type="match status" value="1"/>
</dbReference>
<keyword evidence="2" id="KW-0694">RNA-binding</keyword>
<dbReference type="InterPro" id="IPR012677">
    <property type="entry name" value="Nucleotide-bd_a/b_plait_sf"/>
</dbReference>
<accession>A0A3P7YPE4</accession>
<reference evidence="6" key="2">
    <citation type="submission" date="2019-09" db="UniProtKB">
        <authorList>
            <consortium name="WormBaseParasite"/>
        </authorList>
    </citation>
    <scope>IDENTIFICATION</scope>
</reference>
<organism evidence="4">
    <name type="scientific">Heligmosomoides polygyrus</name>
    <name type="common">Parasitic roundworm</name>
    <dbReference type="NCBI Taxonomy" id="6339"/>
    <lineage>
        <taxon>Eukaryota</taxon>
        <taxon>Metazoa</taxon>
        <taxon>Ecdysozoa</taxon>
        <taxon>Nematoda</taxon>
        <taxon>Chromadorea</taxon>
        <taxon>Rhabditida</taxon>
        <taxon>Rhabditina</taxon>
        <taxon>Rhabditomorpha</taxon>
        <taxon>Strongyloidea</taxon>
        <taxon>Heligmosomidae</taxon>
        <taxon>Heligmosomoides</taxon>
    </lineage>
</organism>
<dbReference type="WBParaSite" id="HPBE_0001188801-mRNA-1">
    <property type="protein sequence ID" value="HPBE_0001188801-mRNA-1"/>
    <property type="gene ID" value="HPBE_0001188801"/>
</dbReference>
<dbReference type="AlphaFoldDB" id="A0A3P7YPE4"/>
<dbReference type="GO" id="GO:0003723">
    <property type="term" value="F:RNA binding"/>
    <property type="evidence" value="ECO:0007669"/>
    <property type="project" value="UniProtKB-KW"/>
</dbReference>
<evidence type="ECO:0000313" key="4">
    <source>
        <dbReference type="EMBL" id="VDO90196.1"/>
    </source>
</evidence>
<dbReference type="EMBL" id="UZAH01027270">
    <property type="protein sequence ID" value="VDO90196.1"/>
    <property type="molecule type" value="Genomic_DNA"/>
</dbReference>
<dbReference type="Gene3D" id="3.30.70.330">
    <property type="match status" value="1"/>
</dbReference>
<sequence length="207" mass="22883">MELHGTRAPEVLKHNLSTPSLQKSDEELANTLETVNLGVQPAVCDRDARIEGDVVVRARGLPWQASDCHVAQFFAGLEIAPGGIALCLSAEGRRNGEALVRFKTPEMRELALKRHRHFLLSRYIEVYKATPEEFLHVAAGRPLVVLDLVLSVDRKASLPFPSYLLDVLRGLHDLPTVTVSSGAVFTTLRLHGGAKRTWHESPQVSRL</sequence>
<dbReference type="InterPro" id="IPR050666">
    <property type="entry name" value="ESRP"/>
</dbReference>
<proteinExistence type="predicted"/>
<dbReference type="InterPro" id="IPR035979">
    <property type="entry name" value="RBD_domain_sf"/>
</dbReference>
<dbReference type="OrthoDB" id="431068at2759"/>
<evidence type="ECO:0000256" key="1">
    <source>
        <dbReference type="ARBA" id="ARBA00022737"/>
    </source>
</evidence>
<protein>
    <submittedName>
        <fullName evidence="6">Epithelial splicing regulatory protein 2</fullName>
    </submittedName>
</protein>
<keyword evidence="1" id="KW-0677">Repeat</keyword>
<evidence type="ECO:0000256" key="2">
    <source>
        <dbReference type="ARBA" id="ARBA00022884"/>
    </source>
</evidence>
<evidence type="ECO:0000313" key="5">
    <source>
        <dbReference type="Proteomes" id="UP000050761"/>
    </source>
</evidence>
<feature type="compositionally biased region" description="Basic and acidic residues" evidence="3">
    <location>
        <begin position="1"/>
        <end position="13"/>
    </location>
</feature>
<feature type="region of interest" description="Disordered" evidence="3">
    <location>
        <begin position="1"/>
        <end position="22"/>
    </location>
</feature>
<evidence type="ECO:0000256" key="3">
    <source>
        <dbReference type="SAM" id="MobiDB-lite"/>
    </source>
</evidence>
<gene>
    <name evidence="4" type="ORF">HPBE_LOCUS11891</name>
</gene>
<reference evidence="4 5" key="1">
    <citation type="submission" date="2018-11" db="EMBL/GenBank/DDBJ databases">
        <authorList>
            <consortium name="Pathogen Informatics"/>
        </authorList>
    </citation>
    <scope>NUCLEOTIDE SEQUENCE [LARGE SCALE GENOMIC DNA]</scope>
</reference>
<dbReference type="Proteomes" id="UP000050761">
    <property type="component" value="Unassembled WGS sequence"/>
</dbReference>
<name>A0A3P7YPE4_HELPZ</name>
<evidence type="ECO:0000313" key="6">
    <source>
        <dbReference type="WBParaSite" id="HPBE_0001188801-mRNA-1"/>
    </source>
</evidence>
<keyword evidence="5" id="KW-1185">Reference proteome</keyword>